<evidence type="ECO:0000313" key="2">
    <source>
        <dbReference type="Proteomes" id="UP001178507"/>
    </source>
</evidence>
<organism evidence="1 2">
    <name type="scientific">Effrenium voratum</name>
    <dbReference type="NCBI Taxonomy" id="2562239"/>
    <lineage>
        <taxon>Eukaryota</taxon>
        <taxon>Sar</taxon>
        <taxon>Alveolata</taxon>
        <taxon>Dinophyceae</taxon>
        <taxon>Suessiales</taxon>
        <taxon>Symbiodiniaceae</taxon>
        <taxon>Effrenium</taxon>
    </lineage>
</organism>
<reference evidence="1" key="1">
    <citation type="submission" date="2023-08" db="EMBL/GenBank/DDBJ databases">
        <authorList>
            <person name="Chen Y."/>
            <person name="Shah S."/>
            <person name="Dougan E. K."/>
            <person name="Thang M."/>
            <person name="Chan C."/>
        </authorList>
    </citation>
    <scope>NUCLEOTIDE SEQUENCE</scope>
</reference>
<dbReference type="PANTHER" id="PTHR11439">
    <property type="entry name" value="GAG-POL-RELATED RETROTRANSPOSON"/>
    <property type="match status" value="1"/>
</dbReference>
<dbReference type="AlphaFoldDB" id="A0AA36JA66"/>
<protein>
    <recommendedName>
        <fullName evidence="3">Reverse transcriptase Ty1/copia-type domain-containing protein</fullName>
    </recommendedName>
</protein>
<proteinExistence type="predicted"/>
<dbReference type="PANTHER" id="PTHR11439:SF467">
    <property type="entry name" value="INTEGRASE CATALYTIC DOMAIN-CONTAINING PROTEIN"/>
    <property type="match status" value="1"/>
</dbReference>
<evidence type="ECO:0000313" key="1">
    <source>
        <dbReference type="EMBL" id="CAJ1402460.1"/>
    </source>
</evidence>
<dbReference type="EMBL" id="CAUJNA010003452">
    <property type="protein sequence ID" value="CAJ1402460.1"/>
    <property type="molecule type" value="Genomic_DNA"/>
</dbReference>
<dbReference type="Proteomes" id="UP001178507">
    <property type="component" value="Unassembled WGS sequence"/>
</dbReference>
<sequence length="359" mass="40376">MSNGEFEVATADVKDAFLMVPQPEDEKVAIMCGGKSYKLMRCLPGQRTAANRWYVLFRDTAKEFGLVEDIMQPTLMKMDKLYLTLHVDDLLMVGRRALIDGFISFLESKGWKVGETFEYLKRKITRVDDGYIIRANEKHIEEIAAEADIFKKKRKTTPGSDLSRHDWGDALEGKELTAFRSVVGKMLYIANERPDAQHTIQVLASKMSSPVTKSWYDACHLASNLFNTMDYGIKIFDPKKGKSVLDMRSIEDVEEKPDHMLEIVTDADYAGNQETRKSTTSYQIYMDGNLIEAKVRGQRSIALSSGESEYVAMVSGSSKGMFLRHIWEFLCGDVPDTVCRTDSSAARGMVGRIGQGASH</sequence>
<evidence type="ECO:0008006" key="3">
    <source>
        <dbReference type="Google" id="ProtNLM"/>
    </source>
</evidence>
<accession>A0AA36JA66</accession>
<comment type="caution">
    <text evidence="1">The sequence shown here is derived from an EMBL/GenBank/DDBJ whole genome shotgun (WGS) entry which is preliminary data.</text>
</comment>
<dbReference type="CDD" id="cd09272">
    <property type="entry name" value="RNase_HI_RT_Ty1"/>
    <property type="match status" value="1"/>
</dbReference>
<name>A0AA36JA66_9DINO</name>
<gene>
    <name evidence="1" type="ORF">EVOR1521_LOCUS25347</name>
</gene>
<keyword evidence="2" id="KW-1185">Reference proteome</keyword>